<dbReference type="PANTHER" id="PTHR34183">
    <property type="entry name" value="ENDOLYTIC PEPTIDOGLYCAN TRANSGLYCOSYLASE RLPA"/>
    <property type="match status" value="1"/>
</dbReference>
<evidence type="ECO:0000313" key="7">
    <source>
        <dbReference type="Proteomes" id="UP000460561"/>
    </source>
</evidence>
<dbReference type="GO" id="GO:0000270">
    <property type="term" value="P:peptidoglycan metabolic process"/>
    <property type="evidence" value="ECO:0007669"/>
    <property type="project" value="UniProtKB-UniRule"/>
</dbReference>
<dbReference type="SUPFAM" id="SSF50685">
    <property type="entry name" value="Barwin-like endoglucanases"/>
    <property type="match status" value="1"/>
</dbReference>
<protein>
    <recommendedName>
        <fullName evidence="3">Endolytic peptidoglycan transglycosylase RlpA</fullName>
        <ecNumber evidence="3">4.2.2.-</ecNumber>
    </recommendedName>
</protein>
<feature type="domain" description="RlpA-like protein double-psi beta-barrel" evidence="5">
    <location>
        <begin position="68"/>
        <end position="156"/>
    </location>
</feature>
<dbReference type="NCBIfam" id="TIGR00413">
    <property type="entry name" value="rlpA"/>
    <property type="match status" value="1"/>
</dbReference>
<dbReference type="RefSeq" id="WP_160737721.1">
    <property type="nucleotide sequence ID" value="NZ_WTYQ01000001.1"/>
</dbReference>
<dbReference type="Gene3D" id="2.40.40.10">
    <property type="entry name" value="RlpA-like domain"/>
    <property type="match status" value="1"/>
</dbReference>
<keyword evidence="3" id="KW-0449">Lipoprotein</keyword>
<comment type="similarity">
    <text evidence="3 4">Belongs to the RlpA family.</text>
</comment>
<dbReference type="Proteomes" id="UP000460561">
    <property type="component" value="Unassembled WGS sequence"/>
</dbReference>
<dbReference type="PROSITE" id="PS51257">
    <property type="entry name" value="PROKAR_LIPOPROTEIN"/>
    <property type="match status" value="1"/>
</dbReference>
<dbReference type="GO" id="GO:0005886">
    <property type="term" value="C:plasma membrane"/>
    <property type="evidence" value="ECO:0007669"/>
    <property type="project" value="UniProtKB-SubCell"/>
</dbReference>
<comment type="function">
    <text evidence="3">Lytic transglycosylase with a strong preference for naked glycan strands that lack stem peptides.</text>
</comment>
<keyword evidence="7" id="KW-1185">Reference proteome</keyword>
<dbReference type="OrthoDB" id="9779128at2"/>
<dbReference type="InterPro" id="IPR034718">
    <property type="entry name" value="RlpA"/>
</dbReference>
<evidence type="ECO:0000256" key="3">
    <source>
        <dbReference type="HAMAP-Rule" id="MF_02071"/>
    </source>
</evidence>
<dbReference type="PANTHER" id="PTHR34183:SF1">
    <property type="entry name" value="ENDOLYTIC PEPTIDOGLYCAN TRANSGLYCOSYLASE RLPA"/>
    <property type="match status" value="1"/>
</dbReference>
<dbReference type="InterPro" id="IPR012997">
    <property type="entry name" value="RplA"/>
</dbReference>
<evidence type="ECO:0000259" key="5">
    <source>
        <dbReference type="Pfam" id="PF03330"/>
    </source>
</evidence>
<dbReference type="InterPro" id="IPR036908">
    <property type="entry name" value="RlpA-like_sf"/>
</dbReference>
<comment type="subcellular location">
    <subcellularLocation>
        <location evidence="3">Cell membrane</location>
        <topology evidence="3">Lipid-anchor</topology>
    </subcellularLocation>
</comment>
<comment type="caution">
    <text evidence="6">The sequence shown here is derived from an EMBL/GenBank/DDBJ whole genome shotgun (WGS) entry which is preliminary data.</text>
</comment>
<name>A0A845A6S3_9SPHN</name>
<sequence>MARPYPLFASLPVITQRSAVIGLVLALSACGGGVHYRPVTDTPIRVGKPYTVRGVTYRPAVDPTYDEVGLASWYGSESGHQTANGERFRAKGISAAHTTLPLPTYAEVTDLDTGRTILVRINDRGPFSNSGRIIDLSKGAAEQLGIRARGIAPVRVRVVTPSKKDAKRLREGKQAIERPRASSQELAELRARLGN</sequence>
<dbReference type="AlphaFoldDB" id="A0A845A6S3"/>
<accession>A0A845A6S3</accession>
<dbReference type="CDD" id="cd22268">
    <property type="entry name" value="DPBB_RlpA-like"/>
    <property type="match status" value="1"/>
</dbReference>
<keyword evidence="3" id="KW-0564">Palmitate</keyword>
<dbReference type="EMBL" id="WTYQ01000001">
    <property type="protein sequence ID" value="MXP24485.1"/>
    <property type="molecule type" value="Genomic_DNA"/>
</dbReference>
<evidence type="ECO:0000256" key="2">
    <source>
        <dbReference type="ARBA" id="ARBA00023316"/>
    </source>
</evidence>
<reference evidence="6 7" key="1">
    <citation type="submission" date="2019-12" db="EMBL/GenBank/DDBJ databases">
        <title>Genomic-based taxomic classification of the family Erythrobacteraceae.</title>
        <authorList>
            <person name="Xu L."/>
        </authorList>
    </citation>
    <scope>NUCLEOTIDE SEQUENCE [LARGE SCALE GENOMIC DNA]</scope>
    <source>
        <strain evidence="6 7">DSM 18604</strain>
    </source>
</reference>
<evidence type="ECO:0000256" key="4">
    <source>
        <dbReference type="RuleBase" id="RU003495"/>
    </source>
</evidence>
<evidence type="ECO:0000256" key="1">
    <source>
        <dbReference type="ARBA" id="ARBA00023239"/>
    </source>
</evidence>
<keyword evidence="3" id="KW-1003">Cell membrane</keyword>
<dbReference type="GO" id="GO:0008932">
    <property type="term" value="F:lytic endotransglycosylase activity"/>
    <property type="evidence" value="ECO:0007669"/>
    <property type="project" value="UniProtKB-UniRule"/>
</dbReference>
<dbReference type="GO" id="GO:0071555">
    <property type="term" value="P:cell wall organization"/>
    <property type="evidence" value="ECO:0007669"/>
    <property type="project" value="UniProtKB-KW"/>
</dbReference>
<dbReference type="GO" id="GO:0009279">
    <property type="term" value="C:cell outer membrane"/>
    <property type="evidence" value="ECO:0007669"/>
    <property type="project" value="TreeGrafter"/>
</dbReference>
<dbReference type="InterPro" id="IPR009009">
    <property type="entry name" value="RlpA-like_DPBB"/>
</dbReference>
<gene>
    <name evidence="3" type="primary">rlpA</name>
    <name evidence="6" type="ORF">GRI39_00275</name>
</gene>
<evidence type="ECO:0000313" key="6">
    <source>
        <dbReference type="EMBL" id="MXP24485.1"/>
    </source>
</evidence>
<dbReference type="HAMAP" id="MF_02071">
    <property type="entry name" value="RlpA"/>
    <property type="match status" value="1"/>
</dbReference>
<dbReference type="Pfam" id="PF03330">
    <property type="entry name" value="DPBB_1"/>
    <property type="match status" value="1"/>
</dbReference>
<keyword evidence="3" id="KW-0472">Membrane</keyword>
<dbReference type="EC" id="4.2.2.-" evidence="3"/>
<organism evidence="6 7">
    <name type="scientific">Altericroceibacterium indicum</name>
    <dbReference type="NCBI Taxonomy" id="374177"/>
    <lineage>
        <taxon>Bacteria</taxon>
        <taxon>Pseudomonadati</taxon>
        <taxon>Pseudomonadota</taxon>
        <taxon>Alphaproteobacteria</taxon>
        <taxon>Sphingomonadales</taxon>
        <taxon>Erythrobacteraceae</taxon>
        <taxon>Altericroceibacterium</taxon>
    </lineage>
</organism>
<keyword evidence="2 3" id="KW-0961">Cell wall biogenesis/degradation</keyword>
<keyword evidence="1 3" id="KW-0456">Lyase</keyword>
<proteinExistence type="inferred from homology"/>